<protein>
    <submittedName>
        <fullName evidence="1">Cytochrome c5</fullName>
    </submittedName>
</protein>
<sequence length="140" mass="15246">MWKALILIITIAGVSSSVAAQTITDPAEVVSRLKLWTQETGDPVYYGEVRDVDKRTKRIDPALAAKGGELYEGLCKGCHLPPVGTKAFWNSKAWLPPNSFNQSYLQIETKAITDIGTDPGAGQGHAESESHAPGQFRNHR</sequence>
<organism evidence="1 2">
    <name type="scientific">Nitrobacter winogradskyi</name>
    <name type="common">Nitrobacter agilis</name>
    <dbReference type="NCBI Taxonomy" id="913"/>
    <lineage>
        <taxon>Bacteria</taxon>
        <taxon>Pseudomonadati</taxon>
        <taxon>Pseudomonadota</taxon>
        <taxon>Alphaproteobacteria</taxon>
        <taxon>Hyphomicrobiales</taxon>
        <taxon>Nitrobacteraceae</taxon>
        <taxon>Nitrobacter</taxon>
    </lineage>
</organism>
<evidence type="ECO:0000313" key="1">
    <source>
        <dbReference type="EMBL" id="MCP2001206.1"/>
    </source>
</evidence>
<evidence type="ECO:0000313" key="2">
    <source>
        <dbReference type="Proteomes" id="UP001205486"/>
    </source>
</evidence>
<dbReference type="EMBL" id="JALJZS010000005">
    <property type="protein sequence ID" value="MCP2001206.1"/>
    <property type="molecule type" value="Genomic_DNA"/>
</dbReference>
<comment type="caution">
    <text evidence="1">The sequence shown here is derived from an EMBL/GenBank/DDBJ whole genome shotgun (WGS) entry which is preliminary data.</text>
</comment>
<keyword evidence="2" id="KW-1185">Reference proteome</keyword>
<name>A0ACC6APJ5_NITWI</name>
<proteinExistence type="predicted"/>
<reference evidence="1" key="1">
    <citation type="submission" date="2022-03" db="EMBL/GenBank/DDBJ databases">
        <title>Interactions between chemoautotrophic and heterotrophic bacteria.</title>
        <authorList>
            <person name="Santoro A."/>
        </authorList>
    </citation>
    <scope>NUCLEOTIDE SEQUENCE</scope>
    <source>
        <strain evidence="1">Nb-106</strain>
    </source>
</reference>
<accession>A0ACC6APJ5</accession>
<gene>
    <name evidence="1" type="ORF">J2S34_003692</name>
</gene>
<dbReference type="Proteomes" id="UP001205486">
    <property type="component" value="Unassembled WGS sequence"/>
</dbReference>